<dbReference type="Proteomes" id="UP000187404">
    <property type="component" value="Unassembled WGS sequence"/>
</dbReference>
<dbReference type="Pfam" id="PF07690">
    <property type="entry name" value="MFS_1"/>
    <property type="match status" value="1"/>
</dbReference>
<evidence type="ECO:0000256" key="2">
    <source>
        <dbReference type="ARBA" id="ARBA00022448"/>
    </source>
</evidence>
<dbReference type="InterPro" id="IPR020846">
    <property type="entry name" value="MFS_dom"/>
</dbReference>
<proteinExistence type="predicted"/>
<evidence type="ECO:0000259" key="8">
    <source>
        <dbReference type="PROSITE" id="PS50850"/>
    </source>
</evidence>
<dbReference type="PANTHER" id="PTHR23517:SF13">
    <property type="entry name" value="MAJOR FACILITATOR SUPERFAMILY MFS_1"/>
    <property type="match status" value="1"/>
</dbReference>
<reference evidence="9 10" key="1">
    <citation type="journal article" date="2016" name="Appl. Environ. Microbiol.">
        <title>Function and Phylogeny of Bacterial Butyryl Coenzyme A:Acetate Transferases and Their Diversity in the Proximal Colon of Swine.</title>
        <authorList>
            <person name="Trachsel J."/>
            <person name="Bayles D.O."/>
            <person name="Looft T."/>
            <person name="Levine U.Y."/>
            <person name="Allen H.K."/>
        </authorList>
    </citation>
    <scope>NUCLEOTIDE SEQUENCE [LARGE SCALE GENOMIC DNA]</scope>
    <source>
        <strain evidence="9 10">68-3-10</strain>
    </source>
</reference>
<feature type="transmembrane region" description="Helical" evidence="7">
    <location>
        <begin position="45"/>
        <end position="69"/>
    </location>
</feature>
<feature type="transmembrane region" description="Helical" evidence="7">
    <location>
        <begin position="274"/>
        <end position="293"/>
    </location>
</feature>
<feature type="transmembrane region" description="Helical" evidence="7">
    <location>
        <begin position="105"/>
        <end position="128"/>
    </location>
</feature>
<dbReference type="STRING" id="1261640.BHK98_04935"/>
<dbReference type="InterPro" id="IPR050171">
    <property type="entry name" value="MFS_Transporters"/>
</dbReference>
<keyword evidence="10" id="KW-1185">Reference proteome</keyword>
<feature type="transmembrane region" description="Helical" evidence="7">
    <location>
        <begin position="299"/>
        <end position="321"/>
    </location>
</feature>
<feature type="transmembrane region" description="Helical" evidence="7">
    <location>
        <begin position="167"/>
        <end position="184"/>
    </location>
</feature>
<dbReference type="CDD" id="cd06174">
    <property type="entry name" value="MFS"/>
    <property type="match status" value="1"/>
</dbReference>
<dbReference type="InterPro" id="IPR036259">
    <property type="entry name" value="MFS_trans_sf"/>
</dbReference>
<keyword evidence="6 7" id="KW-0472">Membrane</keyword>
<evidence type="ECO:0000256" key="4">
    <source>
        <dbReference type="ARBA" id="ARBA00022692"/>
    </source>
</evidence>
<gene>
    <name evidence="9" type="ORF">BHK98_04935</name>
</gene>
<evidence type="ECO:0000256" key="6">
    <source>
        <dbReference type="ARBA" id="ARBA00023136"/>
    </source>
</evidence>
<sequence>MSSTNKGAGGKAWAIVIFFTLFMVTMTFNLIVYPACAADTMRQYGISQAGLTTLSSVTSVVGLFAGFIFGPILDKRGSRKTILFGLLVGAVLFFVRVLVASYALAIVLTFLASFFVGVCQVAASKVLATWFTPQTVSVAYSFQAAGAGFGSAGAFVIGAALGLKGSLLLIAIAYTVLFIFWLIVGKDGPIAVQGAQPPKGSSAMVWKSRTLWLMSIAASCAVGSTLLINSYCINAFVGKGMNPGQAALIGTVLNLSLLAGGYLGTFLMSVIKRYNIVTLICFIGGAVGYLMSWFSPLGAATWCWLVIGGLLMGGTVGLTMGRTALIPLTGQFPPEAIGSAGGALEAIKGAITFVFPIVIANIFATNYNAIFITFGVLCVIGFVTGGLLVPELGPKGKLQQEQAQNAH</sequence>
<evidence type="ECO:0000313" key="9">
    <source>
        <dbReference type="EMBL" id="OLR55466.1"/>
    </source>
</evidence>
<keyword evidence="3" id="KW-1003">Cell membrane</keyword>
<feature type="transmembrane region" description="Helical" evidence="7">
    <location>
        <begin position="140"/>
        <end position="161"/>
    </location>
</feature>
<dbReference type="SUPFAM" id="SSF103473">
    <property type="entry name" value="MFS general substrate transporter"/>
    <property type="match status" value="1"/>
</dbReference>
<dbReference type="PANTHER" id="PTHR23517">
    <property type="entry name" value="RESISTANCE PROTEIN MDTM, PUTATIVE-RELATED-RELATED"/>
    <property type="match status" value="1"/>
</dbReference>
<dbReference type="AlphaFoldDB" id="A0A1Q9JGW7"/>
<keyword evidence="5 7" id="KW-1133">Transmembrane helix</keyword>
<dbReference type="GO" id="GO:0022857">
    <property type="term" value="F:transmembrane transporter activity"/>
    <property type="evidence" value="ECO:0007669"/>
    <property type="project" value="InterPro"/>
</dbReference>
<comment type="caution">
    <text evidence="9">The sequence shown here is derived from an EMBL/GenBank/DDBJ whole genome shotgun (WGS) entry which is preliminary data.</text>
</comment>
<evidence type="ECO:0000313" key="10">
    <source>
        <dbReference type="Proteomes" id="UP000187404"/>
    </source>
</evidence>
<keyword evidence="2" id="KW-0813">Transport</keyword>
<feature type="transmembrane region" description="Helical" evidence="7">
    <location>
        <begin position="369"/>
        <end position="389"/>
    </location>
</feature>
<dbReference type="OrthoDB" id="182417at2"/>
<feature type="domain" description="Major facilitator superfamily (MFS) profile" evidence="8">
    <location>
        <begin position="13"/>
        <end position="393"/>
    </location>
</feature>
<protein>
    <recommendedName>
        <fullName evidence="8">Major facilitator superfamily (MFS) profile domain-containing protein</fullName>
    </recommendedName>
</protein>
<dbReference type="InterPro" id="IPR011701">
    <property type="entry name" value="MFS"/>
</dbReference>
<name>A0A1Q9JGW7_9FIRM</name>
<organism evidence="9 10">
    <name type="scientific">Hornefia porci</name>
    <dbReference type="NCBI Taxonomy" id="2652292"/>
    <lineage>
        <taxon>Bacteria</taxon>
        <taxon>Bacillati</taxon>
        <taxon>Bacillota</taxon>
        <taxon>Clostridia</taxon>
        <taxon>Peptostreptococcales</taxon>
        <taxon>Anaerovoracaceae</taxon>
        <taxon>Hornefia</taxon>
    </lineage>
</organism>
<evidence type="ECO:0000256" key="1">
    <source>
        <dbReference type="ARBA" id="ARBA00004651"/>
    </source>
</evidence>
<feature type="transmembrane region" description="Helical" evidence="7">
    <location>
        <begin position="248"/>
        <end position="267"/>
    </location>
</feature>
<accession>A0A1Q9JGW7</accession>
<comment type="subcellular location">
    <subcellularLocation>
        <location evidence="1">Cell membrane</location>
        <topology evidence="1">Multi-pass membrane protein</topology>
    </subcellularLocation>
</comment>
<keyword evidence="4 7" id="KW-0812">Transmembrane</keyword>
<dbReference type="EMBL" id="MJIE01000001">
    <property type="protein sequence ID" value="OLR55466.1"/>
    <property type="molecule type" value="Genomic_DNA"/>
</dbReference>
<evidence type="ECO:0000256" key="5">
    <source>
        <dbReference type="ARBA" id="ARBA00022989"/>
    </source>
</evidence>
<dbReference type="Gene3D" id="1.20.1250.20">
    <property type="entry name" value="MFS general substrate transporter like domains"/>
    <property type="match status" value="2"/>
</dbReference>
<evidence type="ECO:0000256" key="3">
    <source>
        <dbReference type="ARBA" id="ARBA00022475"/>
    </source>
</evidence>
<dbReference type="GO" id="GO:0005886">
    <property type="term" value="C:plasma membrane"/>
    <property type="evidence" value="ECO:0007669"/>
    <property type="project" value="UniProtKB-SubCell"/>
</dbReference>
<dbReference type="PROSITE" id="PS50850">
    <property type="entry name" value="MFS"/>
    <property type="match status" value="1"/>
</dbReference>
<dbReference type="RefSeq" id="WP_075712461.1">
    <property type="nucleotide sequence ID" value="NZ_MJIE01000001.1"/>
</dbReference>
<evidence type="ECO:0000256" key="7">
    <source>
        <dbReference type="SAM" id="Phobius"/>
    </source>
</evidence>
<feature type="transmembrane region" description="Helical" evidence="7">
    <location>
        <begin position="211"/>
        <end position="236"/>
    </location>
</feature>
<feature type="transmembrane region" description="Helical" evidence="7">
    <location>
        <begin position="81"/>
        <end position="99"/>
    </location>
</feature>
<feature type="transmembrane region" description="Helical" evidence="7">
    <location>
        <begin position="342"/>
        <end position="363"/>
    </location>
</feature>
<feature type="transmembrane region" description="Helical" evidence="7">
    <location>
        <begin position="12"/>
        <end position="33"/>
    </location>
</feature>